<gene>
    <name evidence="1" type="primary">scyR11</name>
</gene>
<organism evidence="1">
    <name type="scientific">Scytalidium album</name>
    <dbReference type="NCBI Taxonomy" id="1525810"/>
    <lineage>
        <taxon>Eukaryota</taxon>
        <taxon>Fungi</taxon>
        <taxon>Dikarya</taxon>
        <taxon>Ascomycota</taxon>
        <taxon>Pezizomycotina</taxon>
        <taxon>Leotiomycetes</taxon>
        <taxon>Leotiomycetes incertae sedis</taxon>
        <taxon>Scytalidium</taxon>
    </lineage>
</organism>
<dbReference type="EMBL" id="MT724050">
    <property type="protein sequence ID" value="QTE76011.1"/>
    <property type="molecule type" value="Genomic_DNA"/>
</dbReference>
<dbReference type="AlphaFoldDB" id="A0A8A5D789"/>
<reference evidence="1" key="1">
    <citation type="journal article" date="2020" name="Chem. Sci.">
        <title>Uncovering biosynthetic relationships between antifungal nonadrides and octadrides.</title>
        <authorList>
            <person name="de Mattos-Shipley K.M.J."/>
            <person name="Spencer C."/>
            <person name="Greco C."/>
            <person name="Heard D.M."/>
            <person name="O'Flynn D.E."/>
            <person name="Dao T.T."/>
            <person name="Song Z."/>
            <person name="Mulholland N.P."/>
            <person name="Vincent J.L."/>
            <person name="Simpson T.J."/>
            <person name="Cox R.R."/>
            <person name="Bailey A.M."/>
            <person name="Willis C.L."/>
        </authorList>
    </citation>
    <scope>NUCLEOTIDE SEQUENCE</scope>
    <source>
        <strain evidence="1">UAMH 3620</strain>
    </source>
</reference>
<evidence type="ECO:0000313" key="1">
    <source>
        <dbReference type="EMBL" id="QTE76011.1"/>
    </source>
</evidence>
<name>A0A8A5D789_9PEZI</name>
<protein>
    <submittedName>
        <fullName evidence="1">ScyR11</fullName>
    </submittedName>
</protein>
<sequence>MVSPSLLRLPSSNRITPTHDLDLETLHSAPPTTSCAHIPPLLSLSHSLSSNSTFPFSSILDISTHIATTWAAASSCSTCRHDRHVLLLLPLLAEQVLGVYEAAGLAYDIASSSSSSPDYAGDDDAGVEMSERQSKEAGELTCEKSEMRIGQLELEGREAKLLARVVLKRRVAKLGGLLEELKEVASELWGEGWTQGTGTLRVVEERIGGVMERLVNLLGMLR</sequence>
<proteinExistence type="predicted"/>
<accession>A0A8A5D789</accession>